<keyword evidence="2" id="KW-1185">Reference proteome</keyword>
<organism evidence="1 2">
    <name type="scientific">Alligator mississippiensis</name>
    <name type="common">American alligator</name>
    <dbReference type="NCBI Taxonomy" id="8496"/>
    <lineage>
        <taxon>Eukaryota</taxon>
        <taxon>Metazoa</taxon>
        <taxon>Chordata</taxon>
        <taxon>Craniata</taxon>
        <taxon>Vertebrata</taxon>
        <taxon>Euteleostomi</taxon>
        <taxon>Archelosauria</taxon>
        <taxon>Archosauria</taxon>
        <taxon>Crocodylia</taxon>
        <taxon>Alligatoridae</taxon>
        <taxon>Alligatorinae</taxon>
        <taxon>Alligator</taxon>
    </lineage>
</organism>
<gene>
    <name evidence="1" type="ORF">Y1Q_0003053</name>
</gene>
<evidence type="ECO:0000313" key="2">
    <source>
        <dbReference type="Proteomes" id="UP000050525"/>
    </source>
</evidence>
<protein>
    <submittedName>
        <fullName evidence="1">Uncharacterized protein</fullName>
    </submittedName>
</protein>
<reference evidence="1 2" key="1">
    <citation type="journal article" date="2012" name="Genome Biol.">
        <title>Sequencing three crocodilian genomes to illuminate the evolution of archosaurs and amniotes.</title>
        <authorList>
            <person name="St John J.A."/>
            <person name="Braun E.L."/>
            <person name="Isberg S.R."/>
            <person name="Miles L.G."/>
            <person name="Chong A.Y."/>
            <person name="Gongora J."/>
            <person name="Dalzell P."/>
            <person name="Moran C."/>
            <person name="Bed'hom B."/>
            <person name="Abzhanov A."/>
            <person name="Burgess S.C."/>
            <person name="Cooksey A.M."/>
            <person name="Castoe T.A."/>
            <person name="Crawford N.G."/>
            <person name="Densmore L.D."/>
            <person name="Drew J.C."/>
            <person name="Edwards S.V."/>
            <person name="Faircloth B.C."/>
            <person name="Fujita M.K."/>
            <person name="Greenwold M.J."/>
            <person name="Hoffmann F.G."/>
            <person name="Howard J.M."/>
            <person name="Iguchi T."/>
            <person name="Janes D.E."/>
            <person name="Khan S.Y."/>
            <person name="Kohno S."/>
            <person name="de Koning A.J."/>
            <person name="Lance S.L."/>
            <person name="McCarthy F.M."/>
            <person name="McCormack J.E."/>
            <person name="Merchant M.E."/>
            <person name="Peterson D.G."/>
            <person name="Pollock D.D."/>
            <person name="Pourmand N."/>
            <person name="Raney B.J."/>
            <person name="Roessler K.A."/>
            <person name="Sanford J.R."/>
            <person name="Sawyer R.H."/>
            <person name="Schmidt C.J."/>
            <person name="Triplett E.W."/>
            <person name="Tuberville T.D."/>
            <person name="Venegas-Anaya M."/>
            <person name="Howard J.T."/>
            <person name="Jarvis E.D."/>
            <person name="Guillette L.J.Jr."/>
            <person name="Glenn T.C."/>
            <person name="Green R.E."/>
            <person name="Ray D.A."/>
        </authorList>
    </citation>
    <scope>NUCLEOTIDE SEQUENCE [LARGE SCALE GENOMIC DNA]</scope>
    <source>
        <strain evidence="1">KSC_2009_1</strain>
    </source>
</reference>
<comment type="caution">
    <text evidence="1">The sequence shown here is derived from an EMBL/GenBank/DDBJ whole genome shotgun (WGS) entry which is preliminary data.</text>
</comment>
<dbReference type="AlphaFoldDB" id="A0A151MDC6"/>
<evidence type="ECO:0000313" key="1">
    <source>
        <dbReference type="EMBL" id="KYO22493.1"/>
    </source>
</evidence>
<dbReference type="Proteomes" id="UP000050525">
    <property type="component" value="Unassembled WGS sequence"/>
</dbReference>
<accession>A0A151MDC6</accession>
<sequence>MNRLVPRRGRKGIIVWGDYQVHIFARPQFAVFNKVLTFGIEEGGPQMSHPKTGHSPYTQAAGARKRNGLQLIFCHLLRIKFQSHAMESLHLLQPD</sequence>
<name>A0A151MDC6_ALLMI</name>
<proteinExistence type="predicted"/>
<dbReference type="EMBL" id="AKHW03006231">
    <property type="protein sequence ID" value="KYO22493.1"/>
    <property type="molecule type" value="Genomic_DNA"/>
</dbReference>